<dbReference type="EMBL" id="JAVXUP010000870">
    <property type="protein sequence ID" value="KAK3019532.1"/>
    <property type="molecule type" value="Genomic_DNA"/>
</dbReference>
<comment type="function">
    <text evidence="1">May be involved in environmental stress response.</text>
</comment>
<sequence length="202" mass="21802">MEQNETGCQAPPDAPILCVNNCGFFGTATTMNMCSKCHKDLMLKQEHAKLAASSIESIVNGSSSVGAKESDVAAAVDVWPGSSGTGVLSTPSSRVSVVGEKSEKNNVGSNRRHEESYYETQSTRNTNLNTGGNRAERYSNALIIVGRSFVEEVDIFPVPPNFKMPPCESYDGTEDPMEHLARFTSGMSLHLVPPKSCVEHFP</sequence>
<reference evidence="7" key="1">
    <citation type="submission" date="2022-12" db="EMBL/GenBank/DDBJ databases">
        <title>Draft genome assemblies for two species of Escallonia (Escalloniales).</title>
        <authorList>
            <person name="Chanderbali A."/>
            <person name="Dervinis C."/>
            <person name="Anghel I."/>
            <person name="Soltis D."/>
            <person name="Soltis P."/>
            <person name="Zapata F."/>
        </authorList>
    </citation>
    <scope>NUCLEOTIDE SEQUENCE</scope>
    <source>
        <strain evidence="7">UCBG64.0493</strain>
        <tissue evidence="7">Leaf</tissue>
    </source>
</reference>
<dbReference type="InterPro" id="IPR050652">
    <property type="entry name" value="AN1_A20_ZnFinger"/>
</dbReference>
<evidence type="ECO:0000256" key="3">
    <source>
        <dbReference type="ARBA" id="ARBA00022771"/>
    </source>
</evidence>
<evidence type="ECO:0000256" key="2">
    <source>
        <dbReference type="ARBA" id="ARBA00022723"/>
    </source>
</evidence>
<dbReference type="GO" id="GO:0008270">
    <property type="term" value="F:zinc ion binding"/>
    <property type="evidence" value="ECO:0007669"/>
    <property type="project" value="UniProtKB-KW"/>
</dbReference>
<keyword evidence="3" id="KW-0863">Zinc-finger</keyword>
<evidence type="ECO:0000313" key="7">
    <source>
        <dbReference type="EMBL" id="KAK3019532.1"/>
    </source>
</evidence>
<comment type="caution">
    <text evidence="7">The sequence shown here is derived from an EMBL/GenBank/DDBJ whole genome shotgun (WGS) entry which is preliminary data.</text>
</comment>
<proteinExistence type="predicted"/>
<dbReference type="PANTHER" id="PTHR10634:SF158">
    <property type="entry name" value="ZINC FINGER A20 AND AN1 DOMAIN-CONTAINING STRESS-ASSOCIATED PROTEIN 4-LIKE"/>
    <property type="match status" value="1"/>
</dbReference>
<feature type="compositionally biased region" description="Low complexity" evidence="5">
    <location>
        <begin position="123"/>
        <end position="132"/>
    </location>
</feature>
<dbReference type="SMART" id="SM00259">
    <property type="entry name" value="ZnF_A20"/>
    <property type="match status" value="1"/>
</dbReference>
<dbReference type="AlphaFoldDB" id="A0AA89AZ67"/>
<evidence type="ECO:0000313" key="8">
    <source>
        <dbReference type="Proteomes" id="UP001188597"/>
    </source>
</evidence>
<keyword evidence="4" id="KW-0862">Zinc</keyword>
<dbReference type="GO" id="GO:0003677">
    <property type="term" value="F:DNA binding"/>
    <property type="evidence" value="ECO:0007669"/>
    <property type="project" value="InterPro"/>
</dbReference>
<keyword evidence="2" id="KW-0479">Metal-binding</keyword>
<dbReference type="PROSITE" id="PS51036">
    <property type="entry name" value="ZF_A20"/>
    <property type="match status" value="1"/>
</dbReference>
<name>A0AA89AZ67_9ASTE</name>
<dbReference type="Gene3D" id="1.20.5.4770">
    <property type="match status" value="1"/>
</dbReference>
<accession>A0AA89AZ67</accession>
<feature type="domain" description="A20-type" evidence="6">
    <location>
        <begin position="12"/>
        <end position="46"/>
    </location>
</feature>
<dbReference type="InterPro" id="IPR002653">
    <property type="entry name" value="Znf_A20"/>
</dbReference>
<protein>
    <recommendedName>
        <fullName evidence="6">A20-type domain-containing protein</fullName>
    </recommendedName>
</protein>
<evidence type="ECO:0000259" key="6">
    <source>
        <dbReference type="PROSITE" id="PS51036"/>
    </source>
</evidence>
<dbReference type="Proteomes" id="UP001188597">
    <property type="component" value="Unassembled WGS sequence"/>
</dbReference>
<feature type="compositionally biased region" description="Polar residues" evidence="5">
    <location>
        <begin position="85"/>
        <end position="95"/>
    </location>
</feature>
<dbReference type="PANTHER" id="PTHR10634">
    <property type="entry name" value="AN1-TYPE ZINC FINGER PROTEIN"/>
    <property type="match status" value="1"/>
</dbReference>
<evidence type="ECO:0000256" key="5">
    <source>
        <dbReference type="SAM" id="MobiDB-lite"/>
    </source>
</evidence>
<dbReference type="SUPFAM" id="SSF57716">
    <property type="entry name" value="Glucocorticoid receptor-like (DNA-binding domain)"/>
    <property type="match status" value="1"/>
</dbReference>
<feature type="region of interest" description="Disordered" evidence="5">
    <location>
        <begin position="85"/>
        <end position="132"/>
    </location>
</feature>
<organism evidence="7 8">
    <name type="scientific">Escallonia herrerae</name>
    <dbReference type="NCBI Taxonomy" id="1293975"/>
    <lineage>
        <taxon>Eukaryota</taxon>
        <taxon>Viridiplantae</taxon>
        <taxon>Streptophyta</taxon>
        <taxon>Embryophyta</taxon>
        <taxon>Tracheophyta</taxon>
        <taxon>Spermatophyta</taxon>
        <taxon>Magnoliopsida</taxon>
        <taxon>eudicotyledons</taxon>
        <taxon>Gunneridae</taxon>
        <taxon>Pentapetalae</taxon>
        <taxon>asterids</taxon>
        <taxon>campanulids</taxon>
        <taxon>Escalloniales</taxon>
        <taxon>Escalloniaceae</taxon>
        <taxon>Escallonia</taxon>
    </lineage>
</organism>
<keyword evidence="8" id="KW-1185">Reference proteome</keyword>
<dbReference type="Pfam" id="PF01754">
    <property type="entry name" value="zf-A20"/>
    <property type="match status" value="1"/>
</dbReference>
<evidence type="ECO:0000256" key="4">
    <source>
        <dbReference type="ARBA" id="ARBA00022833"/>
    </source>
</evidence>
<gene>
    <name evidence="7" type="ORF">RJ639_004320</name>
</gene>
<evidence type="ECO:0000256" key="1">
    <source>
        <dbReference type="ARBA" id="ARBA00003732"/>
    </source>
</evidence>